<dbReference type="Pfam" id="PF06580">
    <property type="entry name" value="His_kinase"/>
    <property type="match status" value="1"/>
</dbReference>
<feature type="transmembrane region" description="Helical" evidence="9">
    <location>
        <begin position="332"/>
        <end position="354"/>
    </location>
</feature>
<dbReference type="SMART" id="SM00304">
    <property type="entry name" value="HAMP"/>
    <property type="match status" value="1"/>
</dbReference>
<evidence type="ECO:0000256" key="5">
    <source>
        <dbReference type="ARBA" id="ARBA00022692"/>
    </source>
</evidence>
<dbReference type="CDD" id="cd06225">
    <property type="entry name" value="HAMP"/>
    <property type="match status" value="1"/>
</dbReference>
<dbReference type="Pfam" id="PF02518">
    <property type="entry name" value="HATPase_c"/>
    <property type="match status" value="1"/>
</dbReference>
<dbReference type="InterPro" id="IPR010559">
    <property type="entry name" value="Sig_transdc_His_kin_internal"/>
</dbReference>
<keyword evidence="12" id="KW-1185">Reference proteome</keyword>
<dbReference type="InterPro" id="IPR033479">
    <property type="entry name" value="dCache_1"/>
</dbReference>
<gene>
    <name evidence="11" type="ORF">DFP98_105102</name>
</gene>
<evidence type="ECO:0000256" key="7">
    <source>
        <dbReference type="ARBA" id="ARBA00022989"/>
    </source>
</evidence>
<accession>A0A3D9KHW8</accession>
<evidence type="ECO:0000256" key="2">
    <source>
        <dbReference type="ARBA" id="ARBA00022475"/>
    </source>
</evidence>
<feature type="transmembrane region" description="Helical" evidence="9">
    <location>
        <begin position="29"/>
        <end position="49"/>
    </location>
</feature>
<evidence type="ECO:0000256" key="9">
    <source>
        <dbReference type="SAM" id="Phobius"/>
    </source>
</evidence>
<dbReference type="InterPro" id="IPR036890">
    <property type="entry name" value="HATPase_C_sf"/>
</dbReference>
<dbReference type="PANTHER" id="PTHR34220">
    <property type="entry name" value="SENSOR HISTIDINE KINASE YPDA"/>
    <property type="match status" value="1"/>
</dbReference>
<dbReference type="SUPFAM" id="SSF55874">
    <property type="entry name" value="ATPase domain of HSP90 chaperone/DNA topoisomerase II/histidine kinase"/>
    <property type="match status" value="1"/>
</dbReference>
<keyword evidence="6 11" id="KW-0418">Kinase</keyword>
<organism evidence="11 12">
    <name type="scientific">Cohnella phaseoli</name>
    <dbReference type="NCBI Taxonomy" id="456490"/>
    <lineage>
        <taxon>Bacteria</taxon>
        <taxon>Bacillati</taxon>
        <taxon>Bacillota</taxon>
        <taxon>Bacilli</taxon>
        <taxon>Bacillales</taxon>
        <taxon>Paenibacillaceae</taxon>
        <taxon>Cohnella</taxon>
    </lineage>
</organism>
<evidence type="ECO:0000313" key="11">
    <source>
        <dbReference type="EMBL" id="RED85097.1"/>
    </source>
</evidence>
<dbReference type="Gene3D" id="3.30.565.10">
    <property type="entry name" value="Histidine kinase-like ATPase, C-terminal domain"/>
    <property type="match status" value="1"/>
</dbReference>
<dbReference type="PANTHER" id="PTHR34220:SF7">
    <property type="entry name" value="SENSOR HISTIDINE KINASE YPDA"/>
    <property type="match status" value="1"/>
</dbReference>
<dbReference type="Pfam" id="PF02743">
    <property type="entry name" value="dCache_1"/>
    <property type="match status" value="1"/>
</dbReference>
<dbReference type="InterPro" id="IPR003660">
    <property type="entry name" value="HAMP_dom"/>
</dbReference>
<sequence>MIKTLRNLFVRLSNAAIRLLRKINIFQRLIVAFMLLVLVPTVFITLFTYSKYVNEIEKNMESFISLLVQNVNVQILDKFSSIERLAVQFYADSDAINDLENNAAMSGHNDEFVHNGTIIGRKLQEIAIHNEYIVNMQVVTPEDQYFMQDEYGYRRGGYIRNLDQFRTSEYYQAAIEQHGYPVWFDTSKTSDFFYKSQTAMFGMSDIMTMTQAIYNTETRKFLGVLVINLQIEYLTESLRSYAFYGSGNTFLFGKDGVIMGINSDLSAPYLSQLPSINQVLERGREGSYSGRLDRTNVFLVYKQVPYTDLSVVHIVNKDKLLNNAYQIRNLCLTLVGVLIFVSLLVLYWTTISISKPLHKLMKSMRAFTKDRFTVNYSPSGRDEVTVLGEQFVEMAANTKQLIDQIYIAEIKEKSLELSKSLAELNALQMQINPHFLYNTLDIIRWEAMYEAGGESTVSRMIEDFCRLMRMTIKTDEDMVSVLSELNHAETYIGVMNFRHQDQISIHVQMAFDPAAYRIPKFTLQPLMENAILHAFDENIEKAAIRITGSLHGTDLLIRVEDNGKGMNIATLDNVRRTLVRGGPAKKGIALDNVNQRLKLSFGEGYGLSIDSSPSEGTEISIRIPGRTIG</sequence>
<comment type="subcellular location">
    <subcellularLocation>
        <location evidence="1">Cell membrane</location>
        <topology evidence="1">Multi-pass membrane protein</topology>
    </subcellularLocation>
</comment>
<evidence type="ECO:0000256" key="6">
    <source>
        <dbReference type="ARBA" id="ARBA00022777"/>
    </source>
</evidence>
<dbReference type="AlphaFoldDB" id="A0A3D9KHW8"/>
<dbReference type="SMART" id="SM00387">
    <property type="entry name" value="HATPase_c"/>
    <property type="match status" value="1"/>
</dbReference>
<dbReference type="GO" id="GO:0000155">
    <property type="term" value="F:phosphorelay sensor kinase activity"/>
    <property type="evidence" value="ECO:0007669"/>
    <property type="project" value="InterPro"/>
</dbReference>
<name>A0A3D9KHW8_9BACL</name>
<evidence type="ECO:0000259" key="10">
    <source>
        <dbReference type="PROSITE" id="PS50885"/>
    </source>
</evidence>
<feature type="domain" description="HAMP" evidence="10">
    <location>
        <begin position="351"/>
        <end position="403"/>
    </location>
</feature>
<proteinExistence type="predicted"/>
<dbReference type="Proteomes" id="UP000256977">
    <property type="component" value="Unassembled WGS sequence"/>
</dbReference>
<keyword evidence="5 9" id="KW-0812">Transmembrane</keyword>
<keyword evidence="7 9" id="KW-1133">Transmembrane helix</keyword>
<dbReference type="Gene3D" id="6.10.340.10">
    <property type="match status" value="1"/>
</dbReference>
<dbReference type="PROSITE" id="PS50885">
    <property type="entry name" value="HAMP"/>
    <property type="match status" value="1"/>
</dbReference>
<dbReference type="InterPro" id="IPR050640">
    <property type="entry name" value="Bact_2-comp_sensor_kinase"/>
</dbReference>
<dbReference type="Pfam" id="PF00672">
    <property type="entry name" value="HAMP"/>
    <property type="match status" value="1"/>
</dbReference>
<keyword evidence="4" id="KW-0808">Transferase</keyword>
<comment type="caution">
    <text evidence="11">The sequence shown here is derived from an EMBL/GenBank/DDBJ whole genome shotgun (WGS) entry which is preliminary data.</text>
</comment>
<dbReference type="GO" id="GO:0005886">
    <property type="term" value="C:plasma membrane"/>
    <property type="evidence" value="ECO:0007669"/>
    <property type="project" value="UniProtKB-SubCell"/>
</dbReference>
<dbReference type="InterPro" id="IPR003594">
    <property type="entry name" value="HATPase_dom"/>
</dbReference>
<keyword evidence="2" id="KW-1003">Cell membrane</keyword>
<dbReference type="EMBL" id="QRDZ01000005">
    <property type="protein sequence ID" value="RED85097.1"/>
    <property type="molecule type" value="Genomic_DNA"/>
</dbReference>
<evidence type="ECO:0000313" key="12">
    <source>
        <dbReference type="Proteomes" id="UP000256977"/>
    </source>
</evidence>
<evidence type="ECO:0000256" key="3">
    <source>
        <dbReference type="ARBA" id="ARBA00022553"/>
    </source>
</evidence>
<reference evidence="11 12" key="1">
    <citation type="submission" date="2018-07" db="EMBL/GenBank/DDBJ databases">
        <title>Genomic Encyclopedia of Type Strains, Phase III (KMG-III): the genomes of soil and plant-associated and newly described type strains.</title>
        <authorList>
            <person name="Whitman W."/>
        </authorList>
    </citation>
    <scope>NUCLEOTIDE SEQUENCE [LARGE SCALE GENOMIC DNA]</scope>
    <source>
        <strain evidence="11 12">CECT 7287</strain>
    </source>
</reference>
<evidence type="ECO:0000256" key="4">
    <source>
        <dbReference type="ARBA" id="ARBA00022679"/>
    </source>
</evidence>
<protein>
    <submittedName>
        <fullName evidence="11">Sensor histidine kinase YesM</fullName>
    </submittedName>
</protein>
<keyword evidence="8 9" id="KW-0472">Membrane</keyword>
<dbReference type="Gene3D" id="3.30.450.20">
    <property type="entry name" value="PAS domain"/>
    <property type="match status" value="1"/>
</dbReference>
<evidence type="ECO:0000256" key="8">
    <source>
        <dbReference type="ARBA" id="ARBA00023136"/>
    </source>
</evidence>
<dbReference type="SUPFAM" id="SSF158472">
    <property type="entry name" value="HAMP domain-like"/>
    <property type="match status" value="1"/>
</dbReference>
<dbReference type="RefSeq" id="WP_181917565.1">
    <property type="nucleotide sequence ID" value="NZ_QRDZ01000005.1"/>
</dbReference>
<keyword evidence="3" id="KW-0597">Phosphoprotein</keyword>
<evidence type="ECO:0000256" key="1">
    <source>
        <dbReference type="ARBA" id="ARBA00004651"/>
    </source>
</evidence>